<evidence type="ECO:0000313" key="3">
    <source>
        <dbReference type="Proteomes" id="UP000184440"/>
    </source>
</evidence>
<organism evidence="2 3">
    <name type="scientific">Cryptosporangium aurantiacum</name>
    <dbReference type="NCBI Taxonomy" id="134849"/>
    <lineage>
        <taxon>Bacteria</taxon>
        <taxon>Bacillati</taxon>
        <taxon>Actinomycetota</taxon>
        <taxon>Actinomycetes</taxon>
        <taxon>Cryptosporangiales</taxon>
        <taxon>Cryptosporangiaceae</taxon>
        <taxon>Cryptosporangium</taxon>
    </lineage>
</organism>
<dbReference type="GO" id="GO:0016491">
    <property type="term" value="F:oxidoreductase activity"/>
    <property type="evidence" value="ECO:0007669"/>
    <property type="project" value="InterPro"/>
</dbReference>
<evidence type="ECO:0000313" key="2">
    <source>
        <dbReference type="EMBL" id="SHN46754.1"/>
    </source>
</evidence>
<protein>
    <recommendedName>
        <fullName evidence="1">ER-bound oxygenase mpaB/mpaB'/Rubber oxygenase catalytic domain-containing protein</fullName>
    </recommendedName>
</protein>
<gene>
    <name evidence="2" type="ORF">SAMN05443668_117137</name>
</gene>
<dbReference type="InterPro" id="IPR037473">
    <property type="entry name" value="Lcp-like"/>
</dbReference>
<dbReference type="Proteomes" id="UP000184440">
    <property type="component" value="Unassembled WGS sequence"/>
</dbReference>
<feature type="domain" description="ER-bound oxygenase mpaB/mpaB'/Rubber oxygenase catalytic" evidence="1">
    <location>
        <begin position="192"/>
        <end position="351"/>
    </location>
</feature>
<dbReference type="STRING" id="134849.SAMN05443668_117137"/>
<dbReference type="InterPro" id="IPR018713">
    <property type="entry name" value="MPAB/Lcp_cat_dom"/>
</dbReference>
<proteinExistence type="predicted"/>
<dbReference type="PANTHER" id="PTHR37539:SF1">
    <property type="entry name" value="ER-BOUND OXYGENASE MPAB_MPAB'_RUBBER OXYGENASE CATALYTIC DOMAIN-CONTAINING PROTEIN"/>
    <property type="match status" value="1"/>
</dbReference>
<dbReference type="PANTHER" id="PTHR37539">
    <property type="entry name" value="SECRETED PROTEIN-RELATED"/>
    <property type="match status" value="1"/>
</dbReference>
<dbReference type="PROSITE" id="PS51318">
    <property type="entry name" value="TAT"/>
    <property type="match status" value="1"/>
</dbReference>
<evidence type="ECO:0000259" key="1">
    <source>
        <dbReference type="Pfam" id="PF09995"/>
    </source>
</evidence>
<dbReference type="Pfam" id="PF09995">
    <property type="entry name" value="MPAB_Lcp_cat"/>
    <property type="match status" value="1"/>
</dbReference>
<keyword evidence="3" id="KW-1185">Reference proteome</keyword>
<dbReference type="RefSeq" id="WP_073263992.1">
    <property type="nucleotide sequence ID" value="NZ_FRCS01000017.1"/>
</dbReference>
<accession>A0A1M7RKG5</accession>
<reference evidence="2 3" key="1">
    <citation type="submission" date="2016-11" db="EMBL/GenBank/DDBJ databases">
        <authorList>
            <person name="Jaros S."/>
            <person name="Januszkiewicz K."/>
            <person name="Wedrychowicz H."/>
        </authorList>
    </citation>
    <scope>NUCLEOTIDE SEQUENCE [LARGE SCALE GENOMIC DNA]</scope>
    <source>
        <strain evidence="2 3">DSM 46144</strain>
    </source>
</reference>
<dbReference type="InterPro" id="IPR006311">
    <property type="entry name" value="TAT_signal"/>
</dbReference>
<name>A0A1M7RKG5_9ACTN</name>
<dbReference type="OrthoDB" id="7614910at2"/>
<dbReference type="EMBL" id="FRCS01000017">
    <property type="protein sequence ID" value="SHN46754.1"/>
    <property type="molecule type" value="Genomic_DNA"/>
</dbReference>
<dbReference type="AlphaFoldDB" id="A0A1M7RKG5"/>
<sequence length="404" mass="44271">MAEYSRRTVLAAGGALAALGALGEPAHGRPAMEWTWAPSSSVAKVGGAADPRWVWDAEADPISAALLDRGDVPNVNKLLWNWVRNDQPLPSGLPADLRDFMENARKLPSWADRAKLEAAAEFNKARGFYLNLLNGVGGGMLSTAIPKEALSVYYSKGGADMEDRVAKTSILGFAVGSLNAYRPDGNCIVNAVKTRLVHAAVRHLLPQSPHWKGDVPISQTDMLVTWHTLPTYAMRKLREWKVPLTAAESEAYLHVWQVTAHLLGIRDEYIPADWAAAEAQSDQVLPPNMGPTREGVELTDILLGQLAEQTSPGSVSRPLVNALARYLVGDQVADWDRIPRDPIWTPAITAAWPTLVKFREGLVSKPLVPEVAWALDEAARQYILFYLTKGRETKIDIPTINRPS</sequence>